<dbReference type="Proteomes" id="UP000022910">
    <property type="component" value="Unassembled WGS sequence"/>
</dbReference>
<comment type="caution">
    <text evidence="1">The sequence shown here is derived from an EMBL/GenBank/DDBJ whole genome shotgun (WGS) entry which is preliminary data.</text>
</comment>
<dbReference type="InterPro" id="IPR036410">
    <property type="entry name" value="HSP_DnaJ_Cys-rich_dom_sf"/>
</dbReference>
<dbReference type="AlphaFoldDB" id="A0A015JZT0"/>
<proteinExistence type="predicted"/>
<dbReference type="EMBL" id="JEMT01012617">
    <property type="protein sequence ID" value="EXX75037.1"/>
    <property type="molecule type" value="Genomic_DNA"/>
</dbReference>
<gene>
    <name evidence="1" type="ORF">RirG_045450</name>
</gene>
<keyword evidence="2" id="KW-1185">Reference proteome</keyword>
<sequence>MVNCYGCRGMGTTLCGTCDGSGYTVRTSKDGTVSKISCSGPCGGSGKVTCPKCGGRRWIS</sequence>
<organism evidence="1 2">
    <name type="scientific">Rhizophagus irregularis (strain DAOM 197198w)</name>
    <name type="common">Glomus intraradices</name>
    <dbReference type="NCBI Taxonomy" id="1432141"/>
    <lineage>
        <taxon>Eukaryota</taxon>
        <taxon>Fungi</taxon>
        <taxon>Fungi incertae sedis</taxon>
        <taxon>Mucoromycota</taxon>
        <taxon>Glomeromycotina</taxon>
        <taxon>Glomeromycetes</taxon>
        <taxon>Glomerales</taxon>
        <taxon>Glomeraceae</taxon>
        <taxon>Rhizophagus</taxon>
    </lineage>
</organism>
<name>A0A015JZT0_RHIIW</name>
<dbReference type="HOGENOM" id="CLU_2942898_0_0_1"/>
<protein>
    <recommendedName>
        <fullName evidence="3">CR-type domain-containing protein</fullName>
    </recommendedName>
</protein>
<dbReference type="SUPFAM" id="SSF57938">
    <property type="entry name" value="DnaJ/Hsp40 cysteine-rich domain"/>
    <property type="match status" value="1"/>
</dbReference>
<accession>A0A015JZT0</accession>
<reference evidence="1 2" key="1">
    <citation type="submission" date="2014-02" db="EMBL/GenBank/DDBJ databases">
        <title>Single nucleus genome sequencing reveals high similarity among nuclei of an endomycorrhizal fungus.</title>
        <authorList>
            <person name="Lin K."/>
            <person name="Geurts R."/>
            <person name="Zhang Z."/>
            <person name="Limpens E."/>
            <person name="Saunders D.G."/>
            <person name="Mu D."/>
            <person name="Pang E."/>
            <person name="Cao H."/>
            <person name="Cha H."/>
            <person name="Lin T."/>
            <person name="Zhou Q."/>
            <person name="Shang Y."/>
            <person name="Li Y."/>
            <person name="Ivanov S."/>
            <person name="Sharma T."/>
            <person name="Velzen R.V."/>
            <person name="Ruijter N.D."/>
            <person name="Aanen D.K."/>
            <person name="Win J."/>
            <person name="Kamoun S."/>
            <person name="Bisseling T."/>
            <person name="Huang S."/>
        </authorList>
    </citation>
    <scope>NUCLEOTIDE SEQUENCE [LARGE SCALE GENOMIC DNA]</scope>
    <source>
        <strain evidence="2">DAOM197198w</strain>
    </source>
</reference>
<evidence type="ECO:0008006" key="3">
    <source>
        <dbReference type="Google" id="ProtNLM"/>
    </source>
</evidence>
<evidence type="ECO:0000313" key="2">
    <source>
        <dbReference type="Proteomes" id="UP000022910"/>
    </source>
</evidence>
<evidence type="ECO:0000313" key="1">
    <source>
        <dbReference type="EMBL" id="EXX75037.1"/>
    </source>
</evidence>